<sequence length="308" mass="34076">MAELLALGCADSNKQTLPPIAMLMVEKSPGIPPQQSRTVSLPAPAALTFLGYEAPSHAHHFKSLSHLAPDRTLGTQFPLNSFSHAGGHGALSGQPHSQMPAEHGASAASQMLIANRIDPNSLNSQEWQRFVNAPLATRSILIAAFSGFQQQKHGAQKSNPQTRASTISPWPIPLPHIAQQHKTEAFPFPNETHHHNQGREHRIVKGGFGREKKRRKRTQDENIGILGEVRIEEDHAVFDDVRVYIPRKQLSSDSLRLPDIIHELYGGKFSLVEIERYLDVLGTGINTDKSDRPLVIHDMMVMMKKPAP</sequence>
<protein>
    <submittedName>
        <fullName evidence="2">Uncharacterized protein</fullName>
    </submittedName>
</protein>
<dbReference type="STRING" id="1325734.A0A428P4K6"/>
<gene>
    <name evidence="2" type="ORF">CEP54_013151</name>
</gene>
<dbReference type="Proteomes" id="UP000288168">
    <property type="component" value="Unassembled WGS sequence"/>
</dbReference>
<feature type="region of interest" description="Disordered" evidence="1">
    <location>
        <begin position="190"/>
        <end position="217"/>
    </location>
</feature>
<keyword evidence="3" id="KW-1185">Reference proteome</keyword>
<reference evidence="2 3" key="1">
    <citation type="submission" date="2017-06" db="EMBL/GenBank/DDBJ databases">
        <title>Comparative genomic analysis of Ambrosia Fusariam Clade fungi.</title>
        <authorList>
            <person name="Stajich J.E."/>
            <person name="Carrillo J."/>
            <person name="Kijimoto T."/>
            <person name="Eskalen A."/>
            <person name="O'Donnell K."/>
            <person name="Kasson M."/>
        </authorList>
    </citation>
    <scope>NUCLEOTIDE SEQUENCE [LARGE SCALE GENOMIC DNA]</scope>
    <source>
        <strain evidence="2 3">NRRL62584</strain>
    </source>
</reference>
<proteinExistence type="predicted"/>
<organism evidence="2 3">
    <name type="scientific">Fusarium duplospermum</name>
    <dbReference type="NCBI Taxonomy" id="1325734"/>
    <lineage>
        <taxon>Eukaryota</taxon>
        <taxon>Fungi</taxon>
        <taxon>Dikarya</taxon>
        <taxon>Ascomycota</taxon>
        <taxon>Pezizomycotina</taxon>
        <taxon>Sordariomycetes</taxon>
        <taxon>Hypocreomycetidae</taxon>
        <taxon>Hypocreales</taxon>
        <taxon>Nectriaceae</taxon>
        <taxon>Fusarium</taxon>
        <taxon>Fusarium solani species complex</taxon>
    </lineage>
</organism>
<feature type="compositionally biased region" description="Basic and acidic residues" evidence="1">
    <location>
        <begin position="191"/>
        <end position="203"/>
    </location>
</feature>
<feature type="region of interest" description="Disordered" evidence="1">
    <location>
        <begin position="84"/>
        <end position="106"/>
    </location>
</feature>
<dbReference type="OrthoDB" id="5065152at2759"/>
<evidence type="ECO:0000313" key="3">
    <source>
        <dbReference type="Proteomes" id="UP000288168"/>
    </source>
</evidence>
<dbReference type="AlphaFoldDB" id="A0A428P4K6"/>
<evidence type="ECO:0000313" key="2">
    <source>
        <dbReference type="EMBL" id="RSL47961.1"/>
    </source>
</evidence>
<name>A0A428P4K6_9HYPO</name>
<accession>A0A428P4K6</accession>
<comment type="caution">
    <text evidence="2">The sequence shown here is derived from an EMBL/GenBank/DDBJ whole genome shotgun (WGS) entry which is preliminary data.</text>
</comment>
<dbReference type="EMBL" id="NKCI01000206">
    <property type="protein sequence ID" value="RSL47961.1"/>
    <property type="molecule type" value="Genomic_DNA"/>
</dbReference>
<evidence type="ECO:0000256" key="1">
    <source>
        <dbReference type="SAM" id="MobiDB-lite"/>
    </source>
</evidence>